<evidence type="ECO:0000256" key="1">
    <source>
        <dbReference type="ARBA" id="ARBA00001964"/>
    </source>
</evidence>
<dbReference type="EMBL" id="CP088156">
    <property type="protein sequence ID" value="UFZ07624.1"/>
    <property type="molecule type" value="Genomic_DNA"/>
</dbReference>
<dbReference type="Gene3D" id="3.40.50.1220">
    <property type="entry name" value="TPP-binding domain"/>
    <property type="match status" value="1"/>
</dbReference>
<dbReference type="CDD" id="cd02004">
    <property type="entry name" value="TPP_BZL_OCoD_HPCL"/>
    <property type="match status" value="1"/>
</dbReference>
<feature type="domain" description="Thiamine pyrophosphate enzyme TPP-binding" evidence="6">
    <location>
        <begin position="408"/>
        <end position="532"/>
    </location>
</feature>
<dbReference type="Proteomes" id="UP001431010">
    <property type="component" value="Chromosome"/>
</dbReference>
<evidence type="ECO:0000259" key="7">
    <source>
        <dbReference type="Pfam" id="PF02776"/>
    </source>
</evidence>
<dbReference type="PANTHER" id="PTHR18968">
    <property type="entry name" value="THIAMINE PYROPHOSPHATE ENZYMES"/>
    <property type="match status" value="1"/>
</dbReference>
<keyword evidence="9" id="KW-1185">Reference proteome</keyword>
<dbReference type="InterPro" id="IPR012000">
    <property type="entry name" value="Thiamin_PyroP_enz_cen_dom"/>
</dbReference>
<comment type="cofactor">
    <cofactor evidence="1">
        <name>thiamine diphosphate</name>
        <dbReference type="ChEBI" id="CHEBI:58937"/>
    </cofactor>
</comment>
<dbReference type="InterPro" id="IPR029061">
    <property type="entry name" value="THDP-binding"/>
</dbReference>
<dbReference type="CDD" id="cd07035">
    <property type="entry name" value="TPP_PYR_POX_like"/>
    <property type="match status" value="1"/>
</dbReference>
<protein>
    <submittedName>
        <fullName evidence="8">Thiamine pyrophosphate-binding protein</fullName>
    </submittedName>
</protein>
<dbReference type="Pfam" id="PF02776">
    <property type="entry name" value="TPP_enzyme_N"/>
    <property type="match status" value="1"/>
</dbReference>
<sequence length="573" mass="60837">MNISPDSAADLIARLLKRRGVSRVFALCGGHIMPIWMRLDAAGIRIVDVRDERAAVHMAQAHAELTGELGVALVTAGPGMTNAITGIANAHVSRAPVLVISGGNPRPQENRGGLQDMDHTQLVRSITRYARTVREPSLVLQELDEAISRAFGEGGEPGPSFIDFPVDTLRGLVPKALQLEEHLAPKPRVATRPDPAEVEKAVELLWSARRVLVISGRGARGAGPELIALLDRLGAVYLDTGESRGLVPDDHPSVVGAMRGAVMGDADVVLTVGRRLDFQLAYGSPAVFKEATFVRISDTASELRDNRRGAAEILASPAETLRAIVALAGNRESAVDRQWAGKLRAVHQERAAKLKQSMATAPAGSDGRLHPNRVLSALQDAIGNDAVVITDGGDFLSFARVGLSAPLMLDPGPFGCIGVGVPYGIAASLAFPDRPVVVATGDGAFGFNAIEVDTAVRHKAPVLIVVANNGAWQIEVHDQTVTHGKVVGTKLQFADHAAMARAFGMHAERVETEEQLAPAIARALANRPALLDMVVTPEAVSSDAKTGLAWVPDLQPLAAWDEAERKWRGESTD</sequence>
<evidence type="ECO:0000259" key="5">
    <source>
        <dbReference type="Pfam" id="PF00205"/>
    </source>
</evidence>
<dbReference type="InterPro" id="IPR012001">
    <property type="entry name" value="Thiamin_PyroP_enz_TPP-bd_dom"/>
</dbReference>
<evidence type="ECO:0000256" key="2">
    <source>
        <dbReference type="ARBA" id="ARBA00007812"/>
    </source>
</evidence>
<keyword evidence="3 4" id="KW-0786">Thiamine pyrophosphate</keyword>
<organism evidence="8 9">
    <name type="scientific">Bradyrhizobium ontarionense</name>
    <dbReference type="NCBI Taxonomy" id="2898149"/>
    <lineage>
        <taxon>Bacteria</taxon>
        <taxon>Pseudomonadati</taxon>
        <taxon>Pseudomonadota</taxon>
        <taxon>Alphaproteobacteria</taxon>
        <taxon>Hyphomicrobiales</taxon>
        <taxon>Nitrobacteraceae</taxon>
        <taxon>Bradyrhizobium</taxon>
    </lineage>
</organism>
<name>A0ABY3RK28_9BRAD</name>
<proteinExistence type="inferred from homology"/>
<evidence type="ECO:0000313" key="9">
    <source>
        <dbReference type="Proteomes" id="UP001431010"/>
    </source>
</evidence>
<gene>
    <name evidence="8" type="ORF">LQG66_15520</name>
</gene>
<dbReference type="Pfam" id="PF00205">
    <property type="entry name" value="TPP_enzyme_M"/>
    <property type="match status" value="1"/>
</dbReference>
<evidence type="ECO:0000259" key="6">
    <source>
        <dbReference type="Pfam" id="PF02775"/>
    </source>
</evidence>
<dbReference type="RefSeq" id="WP_231327074.1">
    <property type="nucleotide sequence ID" value="NZ_CP088156.1"/>
</dbReference>
<dbReference type="PANTHER" id="PTHR18968:SF166">
    <property type="entry name" value="2-HYDROXYACYL-COA LYASE 2"/>
    <property type="match status" value="1"/>
</dbReference>
<dbReference type="SUPFAM" id="SSF52467">
    <property type="entry name" value="DHS-like NAD/FAD-binding domain"/>
    <property type="match status" value="1"/>
</dbReference>
<dbReference type="InterPro" id="IPR029035">
    <property type="entry name" value="DHS-like_NAD/FAD-binding_dom"/>
</dbReference>
<dbReference type="SUPFAM" id="SSF52518">
    <property type="entry name" value="Thiamin diphosphate-binding fold (THDP-binding)"/>
    <property type="match status" value="2"/>
</dbReference>
<feature type="domain" description="Thiamine pyrophosphate enzyme central" evidence="5">
    <location>
        <begin position="198"/>
        <end position="324"/>
    </location>
</feature>
<feature type="domain" description="Thiamine pyrophosphate enzyme N-terminal TPP-binding" evidence="7">
    <location>
        <begin position="8"/>
        <end position="121"/>
    </location>
</feature>
<evidence type="ECO:0000256" key="3">
    <source>
        <dbReference type="ARBA" id="ARBA00023052"/>
    </source>
</evidence>
<dbReference type="Pfam" id="PF02775">
    <property type="entry name" value="TPP_enzyme_C"/>
    <property type="match status" value="1"/>
</dbReference>
<dbReference type="InterPro" id="IPR045229">
    <property type="entry name" value="TPP_enz"/>
</dbReference>
<accession>A0ABY3RK28</accession>
<comment type="similarity">
    <text evidence="2 4">Belongs to the TPP enzyme family.</text>
</comment>
<evidence type="ECO:0000313" key="8">
    <source>
        <dbReference type="EMBL" id="UFZ07624.1"/>
    </source>
</evidence>
<evidence type="ECO:0000256" key="4">
    <source>
        <dbReference type="RuleBase" id="RU362132"/>
    </source>
</evidence>
<reference evidence="8" key="1">
    <citation type="journal article" date="2024" name="Antonie Van Leeuwenhoek">
        <title>Bradyrhizobium ontarionense sp. nov., a novel bacterial symbiont isolated from Aeschynomene indica (Indian jointvetch), harbours photosynthesis, nitrogen fixation and nitrous oxide (N2O) reductase genes.</title>
        <authorList>
            <person name="Bromfield E.S.P."/>
            <person name="Cloutier S."/>
        </authorList>
    </citation>
    <scope>NUCLEOTIDE SEQUENCE</scope>
    <source>
        <strain evidence="8">A19</strain>
    </source>
</reference>
<dbReference type="Gene3D" id="3.40.50.970">
    <property type="match status" value="2"/>
</dbReference>
<dbReference type="InterPro" id="IPR011766">
    <property type="entry name" value="TPP_enzyme_TPP-bd"/>
</dbReference>